<dbReference type="PANTHER" id="PTHR13696:SF52">
    <property type="entry name" value="PARA FAMILY PROTEIN CT_582"/>
    <property type="match status" value="1"/>
</dbReference>
<sequence length="292" mass="31855">MPHITTIANNKGGVGKSHLTVQLAAALARRGLRVLVVDLDPQANTTRRLGIEIDPQNAIVTMSEVIKSGEDGAGESAVLACGWVDSEGQPTPESELIDVLPSRYDLINRESEAAVLGAVRRLRRALTGWIDDYDVVLIDTRPDLGHLVQMAFAAADTILIPTDPAYDSIEAAIRVRDFVERHAVDLVNPDLRVAGVVVTRRKPTAEHDFQIQGIEEQFGDLVWSLKGPVHWPDGGVTVNPAYISEWSRFTEADAAAASLNSYNDRNSRKTVALYDALASRFIDELIRTGARA</sequence>
<evidence type="ECO:0000313" key="3">
    <source>
        <dbReference type="Proteomes" id="UP000198891"/>
    </source>
</evidence>
<proteinExistence type="predicted"/>
<dbReference type="InterPro" id="IPR050678">
    <property type="entry name" value="DNA_Partitioning_ATPase"/>
</dbReference>
<organism evidence="2 3">
    <name type="scientific">Herbiconiux ginsengi</name>
    <dbReference type="NCBI Taxonomy" id="381665"/>
    <lineage>
        <taxon>Bacteria</taxon>
        <taxon>Bacillati</taxon>
        <taxon>Actinomycetota</taxon>
        <taxon>Actinomycetes</taxon>
        <taxon>Micrococcales</taxon>
        <taxon>Microbacteriaceae</taxon>
        <taxon>Herbiconiux</taxon>
    </lineage>
</organism>
<accession>A0A1H3U2F5</accession>
<dbReference type="STRING" id="381665.SAMN05216554_0050"/>
<dbReference type="Gene3D" id="3.40.50.300">
    <property type="entry name" value="P-loop containing nucleotide triphosphate hydrolases"/>
    <property type="match status" value="1"/>
</dbReference>
<evidence type="ECO:0000259" key="1">
    <source>
        <dbReference type="Pfam" id="PF13614"/>
    </source>
</evidence>
<gene>
    <name evidence="2" type="ORF">SAMN05216554_0050</name>
</gene>
<dbReference type="SUPFAM" id="SSF52540">
    <property type="entry name" value="P-loop containing nucleoside triphosphate hydrolases"/>
    <property type="match status" value="1"/>
</dbReference>
<dbReference type="InterPro" id="IPR025669">
    <property type="entry name" value="AAA_dom"/>
</dbReference>
<name>A0A1H3U2F5_9MICO</name>
<dbReference type="Proteomes" id="UP000198891">
    <property type="component" value="Unassembled WGS sequence"/>
</dbReference>
<dbReference type="RefSeq" id="WP_092558423.1">
    <property type="nucleotide sequence ID" value="NZ_FNPZ01000010.1"/>
</dbReference>
<dbReference type="AlphaFoldDB" id="A0A1H3U2F5"/>
<dbReference type="PANTHER" id="PTHR13696">
    <property type="entry name" value="P-LOOP CONTAINING NUCLEOSIDE TRIPHOSPHATE HYDROLASE"/>
    <property type="match status" value="1"/>
</dbReference>
<protein>
    <submittedName>
        <fullName evidence="2">Chromosome partitioning protein</fullName>
    </submittedName>
</protein>
<evidence type="ECO:0000313" key="2">
    <source>
        <dbReference type="EMBL" id="SDZ56548.1"/>
    </source>
</evidence>
<dbReference type="Pfam" id="PF13614">
    <property type="entry name" value="AAA_31"/>
    <property type="match status" value="1"/>
</dbReference>
<reference evidence="2 3" key="1">
    <citation type="submission" date="2016-10" db="EMBL/GenBank/DDBJ databases">
        <authorList>
            <person name="de Groot N.N."/>
        </authorList>
    </citation>
    <scope>NUCLEOTIDE SEQUENCE [LARGE SCALE GENOMIC DNA]</scope>
    <source>
        <strain evidence="2 3">CGMCC 4.3491</strain>
    </source>
</reference>
<dbReference type="OrthoDB" id="4537985at2"/>
<dbReference type="InterPro" id="IPR027417">
    <property type="entry name" value="P-loop_NTPase"/>
</dbReference>
<feature type="domain" description="AAA" evidence="1">
    <location>
        <begin position="4"/>
        <end position="182"/>
    </location>
</feature>
<dbReference type="CDD" id="cd02042">
    <property type="entry name" value="ParAB_family"/>
    <property type="match status" value="1"/>
</dbReference>
<keyword evidence="3" id="KW-1185">Reference proteome</keyword>
<dbReference type="EMBL" id="FNPZ01000010">
    <property type="protein sequence ID" value="SDZ56548.1"/>
    <property type="molecule type" value="Genomic_DNA"/>
</dbReference>